<comment type="caution">
    <text evidence="2">The sequence shown here is derived from an EMBL/GenBank/DDBJ whole genome shotgun (WGS) entry which is preliminary data.</text>
</comment>
<dbReference type="PANTHER" id="PTHR10622">
    <property type="entry name" value="HET DOMAIN-CONTAINING PROTEIN"/>
    <property type="match status" value="1"/>
</dbReference>
<keyword evidence="3" id="KW-1185">Reference proteome</keyword>
<evidence type="ECO:0000313" key="2">
    <source>
        <dbReference type="EMBL" id="RGP58956.1"/>
    </source>
</evidence>
<dbReference type="InterPro" id="IPR010730">
    <property type="entry name" value="HET"/>
</dbReference>
<dbReference type="AlphaFoldDB" id="A0A395RFS8"/>
<organism evidence="2 3">
    <name type="scientific">Fusarium sporotrichioides</name>
    <dbReference type="NCBI Taxonomy" id="5514"/>
    <lineage>
        <taxon>Eukaryota</taxon>
        <taxon>Fungi</taxon>
        <taxon>Dikarya</taxon>
        <taxon>Ascomycota</taxon>
        <taxon>Pezizomycotina</taxon>
        <taxon>Sordariomycetes</taxon>
        <taxon>Hypocreomycetidae</taxon>
        <taxon>Hypocreales</taxon>
        <taxon>Nectriaceae</taxon>
        <taxon>Fusarium</taxon>
    </lineage>
</organism>
<dbReference type="Pfam" id="PF06985">
    <property type="entry name" value="HET"/>
    <property type="match status" value="1"/>
</dbReference>
<dbReference type="PANTHER" id="PTHR10622:SF12">
    <property type="entry name" value="HET DOMAIN-CONTAINING PROTEIN"/>
    <property type="match status" value="1"/>
</dbReference>
<accession>A0A395RFS8</accession>
<proteinExistence type="predicted"/>
<sequence length="578" mass="67163">MWLLATDTLDFIHVMNPENYKFAILSHTWGDEEVSYQDMSDLARARRKKGFQKIEKTCEIARNRGLQYTWIDTCCIDKTSSAELSEAINSMYRWYQLSEVCFTYLSDFQDDITVMTNDFGKCRWFSRGWTLQELIAPRTAEFYSCTWQLIGDKISMASLLASAADIDTKVLLGETRLSKIPVAVKMSWAAKRKTTRVEDAAYCLLGIFDINMPMLYGEGHKAFYRLQQMILQETHDLSLFAWRQDPTSTRRYRGIFADAPAEFSDTFKDFEKDSRPRIHDTVLTSRGLEIETIIGTLANKSALVIPLTQLPNPQAIQIQRIGTSFVRSCPETIHNFECSVERRVKRIHIKTLISPDEDEELLNKQHPGVRLEFVLPKEWFKRVIDCGPSWAWDSYEECFVTQFRNQYVGYVEFAIANYKFSPPLETNFLALFCHHRHRWPNATEDPLEITLASGGWVDKIKSWLLEKRNEIESTMLSPHDLYLFEDSPFSRQYHVERASMNENRMLGWFPDYGRYPDYGSSNTPAQTPIDNTKSEISVTWRDGGNLEDHKLIIEVVQEEMGLLESMGNSLMRRYTVYV</sequence>
<dbReference type="STRING" id="5514.A0A395RFS8"/>
<protein>
    <submittedName>
        <fullName evidence="2">Het domain-containing protein</fullName>
    </submittedName>
</protein>
<gene>
    <name evidence="2" type="ORF">FSPOR_11665</name>
</gene>
<name>A0A395RFS8_FUSSP</name>
<dbReference type="Proteomes" id="UP000266152">
    <property type="component" value="Unassembled WGS sequence"/>
</dbReference>
<evidence type="ECO:0000259" key="1">
    <source>
        <dbReference type="Pfam" id="PF06985"/>
    </source>
</evidence>
<dbReference type="EMBL" id="PXOF01000245">
    <property type="protein sequence ID" value="RGP58956.1"/>
    <property type="molecule type" value="Genomic_DNA"/>
</dbReference>
<reference evidence="2 3" key="1">
    <citation type="journal article" date="2018" name="PLoS Pathog.">
        <title>Evolution of structural diversity of trichothecenes, a family of toxins produced by plant pathogenic and entomopathogenic fungi.</title>
        <authorList>
            <person name="Proctor R.H."/>
            <person name="McCormick S.P."/>
            <person name="Kim H.S."/>
            <person name="Cardoza R.E."/>
            <person name="Stanley A.M."/>
            <person name="Lindo L."/>
            <person name="Kelly A."/>
            <person name="Brown D.W."/>
            <person name="Lee T."/>
            <person name="Vaughan M.M."/>
            <person name="Alexander N.J."/>
            <person name="Busman M."/>
            <person name="Gutierrez S."/>
        </authorList>
    </citation>
    <scope>NUCLEOTIDE SEQUENCE [LARGE SCALE GENOMIC DNA]</scope>
    <source>
        <strain evidence="2 3">NRRL 3299</strain>
    </source>
</reference>
<feature type="domain" description="Heterokaryon incompatibility" evidence="1">
    <location>
        <begin position="22"/>
        <end position="111"/>
    </location>
</feature>
<evidence type="ECO:0000313" key="3">
    <source>
        <dbReference type="Proteomes" id="UP000266152"/>
    </source>
</evidence>